<dbReference type="GO" id="GO:0004722">
    <property type="term" value="F:protein serine/threonine phosphatase activity"/>
    <property type="evidence" value="ECO:0007669"/>
    <property type="project" value="UniProtKB-EC"/>
</dbReference>
<dbReference type="CDD" id="cd00143">
    <property type="entry name" value="PP2Cc"/>
    <property type="match status" value="1"/>
</dbReference>
<reference evidence="8" key="1">
    <citation type="submission" date="2013-06" db="EMBL/GenBank/DDBJ databases">
        <authorList>
            <person name="Zhao Q."/>
        </authorList>
    </citation>
    <scope>NUCLEOTIDE SEQUENCE</scope>
    <source>
        <strain evidence="8">cv. W1943</strain>
    </source>
</reference>
<protein>
    <recommendedName>
        <fullName evidence="2">protein-serine/threonine phosphatase</fullName>
        <ecNumber evidence="2">3.1.3.16</ecNumber>
    </recommendedName>
</protein>
<dbReference type="PROSITE" id="PS00307">
    <property type="entry name" value="LECTIN_LEGUME_BETA"/>
    <property type="match status" value="1"/>
</dbReference>
<evidence type="ECO:0000259" key="6">
    <source>
        <dbReference type="PROSITE" id="PS51746"/>
    </source>
</evidence>
<evidence type="ECO:0000256" key="2">
    <source>
        <dbReference type="ARBA" id="ARBA00013081"/>
    </source>
</evidence>
<dbReference type="Gramene" id="ORUFI04G24760.1">
    <property type="protein sequence ID" value="ORUFI04G24760.1"/>
    <property type="gene ID" value="ORUFI04G24760"/>
</dbReference>
<comment type="similarity">
    <text evidence="1">Belongs to the leguminous lectin family.</text>
</comment>
<reference evidence="7" key="2">
    <citation type="submission" date="2015-06" db="UniProtKB">
        <authorList>
            <consortium name="EnsemblPlants"/>
        </authorList>
    </citation>
    <scope>IDENTIFICATION</scope>
</reference>
<dbReference type="SMART" id="SM00332">
    <property type="entry name" value="PP2Cc"/>
    <property type="match status" value="1"/>
</dbReference>
<dbReference type="PROSITE" id="PS51746">
    <property type="entry name" value="PPM_2"/>
    <property type="match status" value="1"/>
</dbReference>
<sequence>MEEVRQELRSLHPDDSQIVVLKNGVWRIKGIIQVSRSIGDAYLKKQEFALDPSMTRFHLSEPLRRPVLTSEPSIYTRVLHSQDSFFIFASDGLWEHLTNQQAVEIVHNNPREGIARRLVKAALKEAARKREMKYNDIKKLEKGVRRFFHDDITVVVVFIDHELLQYGDESTPEISVRGFVDSGGPSSFSGRTMKLPSSILCLSLLASTSLQILGSTCSCLHFNFPNFDTTSVDDFSFSPGSGIANGSLQITLSTGNITNQSGRVCYTRETLRLWDSKKRTVASFRTEFVLNILPNQQQNETGEGLAFILTSNLSSPRGSSGQWLGIANEQTDGSPANRIVAVEFDTRKSYDEDLDSNHVGLDVNGIRSVVQYPLSNVSIFLSSGFDLFVSISYKSRFRLLIVEAMQLSTRGLHVVVQAWPIDLSRYLSEEIYVGFAGSTGEFTELNQIKSWKFITAGDFDSKAVRQEWTGHR</sequence>
<evidence type="ECO:0000313" key="8">
    <source>
        <dbReference type="Proteomes" id="UP000008022"/>
    </source>
</evidence>
<dbReference type="InterPro" id="IPR001932">
    <property type="entry name" value="PPM-type_phosphatase-like_dom"/>
</dbReference>
<evidence type="ECO:0000256" key="4">
    <source>
        <dbReference type="ARBA" id="ARBA00047761"/>
    </source>
</evidence>
<dbReference type="SUPFAM" id="SSF81606">
    <property type="entry name" value="PP2C-like"/>
    <property type="match status" value="1"/>
</dbReference>
<dbReference type="Gene3D" id="2.60.120.200">
    <property type="match status" value="1"/>
</dbReference>
<dbReference type="Pfam" id="PF00481">
    <property type="entry name" value="PP2C"/>
    <property type="match status" value="1"/>
</dbReference>
<keyword evidence="3" id="KW-0430">Lectin</keyword>
<dbReference type="Proteomes" id="UP000008022">
    <property type="component" value="Unassembled WGS sequence"/>
</dbReference>
<evidence type="ECO:0000256" key="5">
    <source>
        <dbReference type="ARBA" id="ARBA00048336"/>
    </source>
</evidence>
<feature type="domain" description="PPM-type phosphatase" evidence="6">
    <location>
        <begin position="1"/>
        <end position="159"/>
    </location>
</feature>
<dbReference type="InterPro" id="IPR019825">
    <property type="entry name" value="Lectin_legB_Mn/Ca_BS"/>
</dbReference>
<keyword evidence="8" id="KW-1185">Reference proteome</keyword>
<dbReference type="GO" id="GO:0030246">
    <property type="term" value="F:carbohydrate binding"/>
    <property type="evidence" value="ECO:0007669"/>
    <property type="project" value="UniProtKB-KW"/>
</dbReference>
<dbReference type="SUPFAM" id="SSF49899">
    <property type="entry name" value="Concanavalin A-like lectins/glucanases"/>
    <property type="match status" value="1"/>
</dbReference>
<dbReference type="EnsemblPlants" id="ORUFI04G24760.1">
    <property type="protein sequence ID" value="ORUFI04G24760.1"/>
    <property type="gene ID" value="ORUFI04G24760"/>
</dbReference>
<dbReference type="InterPro" id="IPR036457">
    <property type="entry name" value="PPM-type-like_dom_sf"/>
</dbReference>
<name>A0A0E0PD83_ORYRU</name>
<dbReference type="CDD" id="cd06899">
    <property type="entry name" value="lectin_legume_LecRK_Arcelin_ConA"/>
    <property type="match status" value="1"/>
</dbReference>
<dbReference type="Pfam" id="PF00139">
    <property type="entry name" value="Lectin_legB"/>
    <property type="match status" value="1"/>
</dbReference>
<accession>A0A0E0PD83</accession>
<dbReference type="EC" id="3.1.3.16" evidence="2"/>
<dbReference type="AlphaFoldDB" id="A0A0E0PD83"/>
<dbReference type="InterPro" id="IPR013320">
    <property type="entry name" value="ConA-like_dom_sf"/>
</dbReference>
<organism evidence="7 8">
    <name type="scientific">Oryza rufipogon</name>
    <name type="common">Brownbeard rice</name>
    <name type="synonym">Asian wild rice</name>
    <dbReference type="NCBI Taxonomy" id="4529"/>
    <lineage>
        <taxon>Eukaryota</taxon>
        <taxon>Viridiplantae</taxon>
        <taxon>Streptophyta</taxon>
        <taxon>Embryophyta</taxon>
        <taxon>Tracheophyta</taxon>
        <taxon>Spermatophyta</taxon>
        <taxon>Magnoliopsida</taxon>
        <taxon>Liliopsida</taxon>
        <taxon>Poales</taxon>
        <taxon>Poaceae</taxon>
        <taxon>BOP clade</taxon>
        <taxon>Oryzoideae</taxon>
        <taxon>Oryzeae</taxon>
        <taxon>Oryzinae</taxon>
        <taxon>Oryza</taxon>
    </lineage>
</organism>
<evidence type="ECO:0000256" key="3">
    <source>
        <dbReference type="ARBA" id="ARBA00022734"/>
    </source>
</evidence>
<proteinExistence type="inferred from homology"/>
<comment type="catalytic activity">
    <reaction evidence="4">
        <text>O-phospho-L-seryl-[protein] + H2O = L-seryl-[protein] + phosphate</text>
        <dbReference type="Rhea" id="RHEA:20629"/>
        <dbReference type="Rhea" id="RHEA-COMP:9863"/>
        <dbReference type="Rhea" id="RHEA-COMP:11604"/>
        <dbReference type="ChEBI" id="CHEBI:15377"/>
        <dbReference type="ChEBI" id="CHEBI:29999"/>
        <dbReference type="ChEBI" id="CHEBI:43474"/>
        <dbReference type="ChEBI" id="CHEBI:83421"/>
        <dbReference type="EC" id="3.1.3.16"/>
    </reaction>
</comment>
<dbReference type="InterPro" id="IPR050258">
    <property type="entry name" value="Leguminous_Lectin"/>
</dbReference>
<dbReference type="STRING" id="4529.A0A0E0PD83"/>
<dbReference type="InterPro" id="IPR001220">
    <property type="entry name" value="Legume_lectin_dom"/>
</dbReference>
<evidence type="ECO:0000256" key="1">
    <source>
        <dbReference type="ARBA" id="ARBA00007606"/>
    </source>
</evidence>
<dbReference type="PANTHER" id="PTHR32401:SF53">
    <property type="entry name" value="LEGUME LECTIN DOMAIN-CONTAINING PROTEIN"/>
    <property type="match status" value="1"/>
</dbReference>
<dbReference type="HOGENOM" id="CLU_579229_0_0_1"/>
<dbReference type="eggNOG" id="KOG0700">
    <property type="taxonomic scope" value="Eukaryota"/>
</dbReference>
<dbReference type="FunFam" id="2.60.120.200:FF:000198">
    <property type="entry name" value="Probable L-type lectin-domain containing receptor kinase S.5"/>
    <property type="match status" value="1"/>
</dbReference>
<comment type="catalytic activity">
    <reaction evidence="5">
        <text>O-phospho-L-threonyl-[protein] + H2O = L-threonyl-[protein] + phosphate</text>
        <dbReference type="Rhea" id="RHEA:47004"/>
        <dbReference type="Rhea" id="RHEA-COMP:11060"/>
        <dbReference type="Rhea" id="RHEA-COMP:11605"/>
        <dbReference type="ChEBI" id="CHEBI:15377"/>
        <dbReference type="ChEBI" id="CHEBI:30013"/>
        <dbReference type="ChEBI" id="CHEBI:43474"/>
        <dbReference type="ChEBI" id="CHEBI:61977"/>
        <dbReference type="EC" id="3.1.3.16"/>
    </reaction>
</comment>
<dbReference type="Gene3D" id="3.60.40.10">
    <property type="entry name" value="PPM-type phosphatase domain"/>
    <property type="match status" value="1"/>
</dbReference>
<dbReference type="PANTHER" id="PTHR32401">
    <property type="entry name" value="CONCANAVALIN A-LIKE LECTIN FAMILY PROTEIN"/>
    <property type="match status" value="1"/>
</dbReference>
<evidence type="ECO:0000313" key="7">
    <source>
        <dbReference type="EnsemblPlants" id="ORUFI04G24760.1"/>
    </source>
</evidence>
<dbReference type="OMA" id="YPLSNAW"/>